<feature type="transmembrane region" description="Helical" evidence="1">
    <location>
        <begin position="50"/>
        <end position="71"/>
    </location>
</feature>
<reference evidence="2 3" key="1">
    <citation type="submission" date="2024-12" db="EMBL/GenBank/DDBJ databases">
        <title>The unique morphological basis and parallel evolutionary history of personate flowers in Penstemon.</title>
        <authorList>
            <person name="Depatie T.H."/>
            <person name="Wessinger C.A."/>
        </authorList>
    </citation>
    <scope>NUCLEOTIDE SEQUENCE [LARGE SCALE GENOMIC DNA]</scope>
    <source>
        <strain evidence="2">WTNN_2</strain>
        <tissue evidence="2">Leaf</tissue>
    </source>
</reference>
<evidence type="ECO:0000313" key="2">
    <source>
        <dbReference type="EMBL" id="KAL3812728.1"/>
    </source>
</evidence>
<dbReference type="Proteomes" id="UP001634393">
    <property type="component" value="Unassembled WGS sequence"/>
</dbReference>
<protein>
    <submittedName>
        <fullName evidence="2">Uncharacterized protein</fullName>
    </submittedName>
</protein>
<keyword evidence="1" id="KW-0472">Membrane</keyword>
<keyword evidence="1" id="KW-1133">Transmembrane helix</keyword>
<keyword evidence="3" id="KW-1185">Reference proteome</keyword>
<comment type="caution">
    <text evidence="2">The sequence shown here is derived from an EMBL/GenBank/DDBJ whole genome shotgun (WGS) entry which is preliminary data.</text>
</comment>
<organism evidence="2 3">
    <name type="scientific">Penstemon smallii</name>
    <dbReference type="NCBI Taxonomy" id="265156"/>
    <lineage>
        <taxon>Eukaryota</taxon>
        <taxon>Viridiplantae</taxon>
        <taxon>Streptophyta</taxon>
        <taxon>Embryophyta</taxon>
        <taxon>Tracheophyta</taxon>
        <taxon>Spermatophyta</taxon>
        <taxon>Magnoliopsida</taxon>
        <taxon>eudicotyledons</taxon>
        <taxon>Gunneridae</taxon>
        <taxon>Pentapetalae</taxon>
        <taxon>asterids</taxon>
        <taxon>lamiids</taxon>
        <taxon>Lamiales</taxon>
        <taxon>Plantaginaceae</taxon>
        <taxon>Cheloneae</taxon>
        <taxon>Penstemon</taxon>
    </lineage>
</organism>
<keyword evidence="1" id="KW-0812">Transmembrane</keyword>
<sequence>MTPTLFNSAIKENLEQFSNHAPRTLNLLLRLLFNRQTRQNFNTQYLQFRLLYASRMYLLTSSILVVIFSLFEFETELRLNVLKVFLLRALLWVRVVCSREDIDSMAPGIPAIRNEFCCLPASSDKISAAEVSLEKGGFVENFRKILAPMSCSSGEFESRSSMEKETMSILRPSNMLPFTHLEYAS</sequence>
<evidence type="ECO:0000256" key="1">
    <source>
        <dbReference type="SAM" id="Phobius"/>
    </source>
</evidence>
<accession>A0ABD3RIM4</accession>
<dbReference type="AlphaFoldDB" id="A0ABD3RIM4"/>
<name>A0ABD3RIM4_9LAMI</name>
<dbReference type="EMBL" id="JBJXBP010000008">
    <property type="protein sequence ID" value="KAL3812728.1"/>
    <property type="molecule type" value="Genomic_DNA"/>
</dbReference>
<evidence type="ECO:0000313" key="3">
    <source>
        <dbReference type="Proteomes" id="UP001634393"/>
    </source>
</evidence>
<gene>
    <name evidence="2" type="ORF">ACJIZ3_013996</name>
</gene>
<proteinExistence type="predicted"/>